<protein>
    <recommendedName>
        <fullName evidence="2">NADP-dependent oxidoreductase domain-containing protein</fullName>
    </recommendedName>
</protein>
<evidence type="ECO:0000256" key="1">
    <source>
        <dbReference type="ARBA" id="ARBA00023002"/>
    </source>
</evidence>
<dbReference type="Pfam" id="PF01042">
    <property type="entry name" value="Ribonuc_L-PSP"/>
    <property type="match status" value="1"/>
</dbReference>
<dbReference type="InterPro" id="IPR023210">
    <property type="entry name" value="NADP_OxRdtase_dom"/>
</dbReference>
<dbReference type="EMBL" id="JAFIMR010000021">
    <property type="protein sequence ID" value="KAI1865734.1"/>
    <property type="molecule type" value="Genomic_DNA"/>
</dbReference>
<evidence type="ECO:0000313" key="3">
    <source>
        <dbReference type="EMBL" id="KAI1865734.1"/>
    </source>
</evidence>
<dbReference type="SUPFAM" id="SSF55298">
    <property type="entry name" value="YjgF-like"/>
    <property type="match status" value="1"/>
</dbReference>
<dbReference type="Pfam" id="PF00248">
    <property type="entry name" value="Aldo_ket_red"/>
    <property type="match status" value="1"/>
</dbReference>
<accession>A0A9P9WJ20</accession>
<evidence type="ECO:0000259" key="2">
    <source>
        <dbReference type="Pfam" id="PF00248"/>
    </source>
</evidence>
<dbReference type="Proteomes" id="UP000829685">
    <property type="component" value="Unassembled WGS sequence"/>
</dbReference>
<dbReference type="InterPro" id="IPR006175">
    <property type="entry name" value="YjgF/YER057c/UK114"/>
</dbReference>
<organism evidence="3 4">
    <name type="scientific">Neoarthrinium moseri</name>
    <dbReference type="NCBI Taxonomy" id="1658444"/>
    <lineage>
        <taxon>Eukaryota</taxon>
        <taxon>Fungi</taxon>
        <taxon>Dikarya</taxon>
        <taxon>Ascomycota</taxon>
        <taxon>Pezizomycotina</taxon>
        <taxon>Sordariomycetes</taxon>
        <taxon>Xylariomycetidae</taxon>
        <taxon>Amphisphaeriales</taxon>
        <taxon>Apiosporaceae</taxon>
        <taxon>Neoarthrinium</taxon>
    </lineage>
</organism>
<comment type="caution">
    <text evidence="3">The sequence shown here is derived from an EMBL/GenBank/DDBJ whole genome shotgun (WGS) entry which is preliminary data.</text>
</comment>
<reference evidence="3" key="1">
    <citation type="submission" date="2021-03" db="EMBL/GenBank/DDBJ databases">
        <title>Revisited historic fungal species revealed as producer of novel bioactive compounds through whole genome sequencing and comparative genomics.</title>
        <authorList>
            <person name="Vignolle G.A."/>
            <person name="Hochenegger N."/>
            <person name="Mach R.L."/>
            <person name="Mach-Aigner A.R."/>
            <person name="Javad Rahimi M."/>
            <person name="Salim K.A."/>
            <person name="Chan C.M."/>
            <person name="Lim L.B.L."/>
            <person name="Cai F."/>
            <person name="Druzhinina I.S."/>
            <person name="U'Ren J.M."/>
            <person name="Derntl C."/>
        </authorList>
    </citation>
    <scope>NUCLEOTIDE SEQUENCE</scope>
    <source>
        <strain evidence="3">TUCIM 5799</strain>
    </source>
</reference>
<keyword evidence="4" id="KW-1185">Reference proteome</keyword>
<dbReference type="GO" id="GO:0016491">
    <property type="term" value="F:oxidoreductase activity"/>
    <property type="evidence" value="ECO:0007669"/>
    <property type="project" value="UniProtKB-KW"/>
</dbReference>
<dbReference type="CDD" id="cd19101">
    <property type="entry name" value="AKR_unchar"/>
    <property type="match status" value="1"/>
</dbReference>
<dbReference type="InterPro" id="IPR036812">
    <property type="entry name" value="NAD(P)_OxRdtase_dom_sf"/>
</dbReference>
<dbReference type="PANTHER" id="PTHR43147:SF2">
    <property type="entry name" value="NADP-DEPENDENT OXIDOREDUCTASE DOMAIN-CONTAINING PROTEIN"/>
    <property type="match status" value="1"/>
</dbReference>
<sequence>MAAISATPERTTIGGTIEIPRIINGLWQLAGGHDKQVDRDTAVKAMNSLIDSGLSCFDMADHYGDAELVIGEYNTSNPSGSRITAFTKWCPQENGNRSFERAKEAVDLALSRMKQTSIALMQYHAWDYTDPTYLCNLAHLAVMQEDGKIQAIGLTNIDAAHLELLLHSGYRIATNQVSCSVIDQRLVKGRLSLVCAEHDVGVLAYGTLLGGFLSEKWLAVPEPTNEQELNWSLRKYLRFIRAAGGWAPFQGVLQALSQVATRHSVPIAAVATRWVLDVPVVRAVIVGSRLNAECDKYTSGNLSAFSFKLDDEDLSLISRAQEKLKDIPGDCGDEYRRSPFLTASGDLSHHIRGEIDQRAASDVAAGNRLEYGTGTNWERIAGYSRAVRVRDTIRVSGTTANPPRGLVNPPPAMGGSCSRCQTTAILGTIASAVRHLGGTMADVVRTRIMIRDEKDCQEVSEAHAWVFGCENVRPANTLTTAGLIGEACLVEIEAEAVVGSGSSVVRYNEARIGP</sequence>
<dbReference type="Gene3D" id="3.30.1330.40">
    <property type="entry name" value="RutC-like"/>
    <property type="match status" value="1"/>
</dbReference>
<dbReference type="Gene3D" id="3.20.20.100">
    <property type="entry name" value="NADP-dependent oxidoreductase domain"/>
    <property type="match status" value="1"/>
</dbReference>
<name>A0A9P9WJ20_9PEZI</name>
<gene>
    <name evidence="3" type="ORF">JX265_008057</name>
</gene>
<dbReference type="InterPro" id="IPR035959">
    <property type="entry name" value="RutC-like_sf"/>
</dbReference>
<keyword evidence="1" id="KW-0560">Oxidoreductase</keyword>
<proteinExistence type="predicted"/>
<feature type="domain" description="NADP-dependent oxidoreductase" evidence="2">
    <location>
        <begin position="21"/>
        <end position="320"/>
    </location>
</feature>
<dbReference type="AlphaFoldDB" id="A0A9P9WJ20"/>
<dbReference type="SUPFAM" id="SSF51430">
    <property type="entry name" value="NAD(P)-linked oxidoreductase"/>
    <property type="match status" value="1"/>
</dbReference>
<evidence type="ECO:0000313" key="4">
    <source>
        <dbReference type="Proteomes" id="UP000829685"/>
    </source>
</evidence>
<dbReference type="PANTHER" id="PTHR43147">
    <property type="entry name" value="PROTEIN TAS"/>
    <property type="match status" value="1"/>
</dbReference>